<reference evidence="9 10" key="1">
    <citation type="journal article" date="2016" name="DNA Res.">
        <title>The draft genome of MD-2 pineapple using hybrid error correction of long reads.</title>
        <authorList>
            <person name="Redwan R.M."/>
            <person name="Saidin A."/>
            <person name="Kumar S.V."/>
        </authorList>
    </citation>
    <scope>NUCLEOTIDE SEQUENCE [LARGE SCALE GENOMIC DNA]</scope>
    <source>
        <strain evidence="10">cv. MD2</strain>
        <tissue evidence="9">Leaf</tissue>
    </source>
</reference>
<dbReference type="GO" id="GO:0043328">
    <property type="term" value="P:protein transport to vacuole involved in ubiquitin-dependent protein catabolic process via the multivesicular body sorting pathway"/>
    <property type="evidence" value="ECO:0007669"/>
    <property type="project" value="InterPro"/>
</dbReference>
<dbReference type="CDD" id="cd03561">
    <property type="entry name" value="VHS"/>
    <property type="match status" value="1"/>
</dbReference>
<protein>
    <submittedName>
        <fullName evidence="9">TOM1-like protein 2</fullName>
    </submittedName>
</protein>
<dbReference type="SUPFAM" id="SSF89009">
    <property type="entry name" value="GAT-like domain"/>
    <property type="match status" value="1"/>
</dbReference>
<feature type="region of interest" description="Disordered" evidence="6">
    <location>
        <begin position="145"/>
        <end position="182"/>
    </location>
</feature>
<dbReference type="SUPFAM" id="SSF48464">
    <property type="entry name" value="ENTH/VHS domain"/>
    <property type="match status" value="1"/>
</dbReference>
<feature type="region of interest" description="Disordered" evidence="6">
    <location>
        <begin position="482"/>
        <end position="524"/>
    </location>
</feature>
<dbReference type="Proteomes" id="UP000092600">
    <property type="component" value="Unassembled WGS sequence"/>
</dbReference>
<evidence type="ECO:0000256" key="5">
    <source>
        <dbReference type="ARBA" id="ARBA00023136"/>
    </source>
</evidence>
<evidence type="ECO:0000256" key="6">
    <source>
        <dbReference type="SAM" id="MobiDB-lite"/>
    </source>
</evidence>
<dbReference type="Gene3D" id="1.25.40.90">
    <property type="match status" value="1"/>
</dbReference>
<dbReference type="PROSITE" id="PS50179">
    <property type="entry name" value="VHS"/>
    <property type="match status" value="1"/>
</dbReference>
<dbReference type="AlphaFoldDB" id="A0A199VMV2"/>
<dbReference type="InterPro" id="IPR002014">
    <property type="entry name" value="VHS_dom"/>
</dbReference>
<keyword evidence="5" id="KW-0472">Membrane</keyword>
<dbReference type="PROSITE" id="PS50909">
    <property type="entry name" value="GAT"/>
    <property type="match status" value="1"/>
</dbReference>
<dbReference type="PANTHER" id="PTHR45898:SF4">
    <property type="entry name" value="TARGET OF MYB PROTEIN 1"/>
    <property type="match status" value="1"/>
</dbReference>
<dbReference type="InterPro" id="IPR004152">
    <property type="entry name" value="GAT_dom"/>
</dbReference>
<feature type="region of interest" description="Disordered" evidence="6">
    <location>
        <begin position="421"/>
        <end position="444"/>
    </location>
</feature>
<evidence type="ECO:0000259" key="7">
    <source>
        <dbReference type="PROSITE" id="PS50179"/>
    </source>
</evidence>
<dbReference type="GO" id="GO:0035091">
    <property type="term" value="F:phosphatidylinositol binding"/>
    <property type="evidence" value="ECO:0007669"/>
    <property type="project" value="InterPro"/>
</dbReference>
<dbReference type="Gene3D" id="1.20.58.160">
    <property type="match status" value="1"/>
</dbReference>
<name>A0A199VMV2_ANACO</name>
<dbReference type="PANTHER" id="PTHR45898">
    <property type="entry name" value="TOM1-LIKE PROTEIN"/>
    <property type="match status" value="1"/>
</dbReference>
<evidence type="ECO:0000313" key="9">
    <source>
        <dbReference type="EMBL" id="OAY78348.1"/>
    </source>
</evidence>
<feature type="domain" description="GAT" evidence="8">
    <location>
        <begin position="180"/>
        <end position="269"/>
    </location>
</feature>
<dbReference type="CDD" id="cd14231">
    <property type="entry name" value="GAT_GGA-like_plant"/>
    <property type="match status" value="1"/>
</dbReference>
<comment type="caution">
    <text evidence="9">The sequence shown here is derived from an EMBL/GenBank/DDBJ whole genome shotgun (WGS) entry which is preliminary data.</text>
</comment>
<feature type="region of interest" description="Disordered" evidence="6">
    <location>
        <begin position="616"/>
        <end position="669"/>
    </location>
</feature>
<evidence type="ECO:0000256" key="1">
    <source>
        <dbReference type="ARBA" id="ARBA00004170"/>
    </source>
</evidence>
<evidence type="ECO:0000256" key="4">
    <source>
        <dbReference type="ARBA" id="ARBA00022927"/>
    </source>
</evidence>
<gene>
    <name evidence="9" type="ORF">ACMD2_09887</name>
</gene>
<dbReference type="InterPro" id="IPR008942">
    <property type="entry name" value="ENTH_VHS"/>
</dbReference>
<dbReference type="Pfam" id="PF03127">
    <property type="entry name" value="GAT"/>
    <property type="match status" value="1"/>
</dbReference>
<keyword evidence="3" id="KW-0813">Transport</keyword>
<sequence length="669" mass="72683">MAGSLVERATSDTLIGPDWAMNIEICDIINRDPAQAKDVVKAIKKRIGHKNPKVQLLALTLLESLIKNCGDVVHVFVAEKDVLHQLVKIVKKKKSNYHVKEKILTLIDTWQEAFGGPSARYPQYYAAYQELLRAGAVFPKRTESSTSIFTPPQTQPLRTYPPSVRSADYEQEAPETSDGSTFPALSHIEIENARGIMDILAEMLNAIDPGNRAGVRQEIIVDLVNQCRTYKKRVVQLVNETSDERLLSQGLALNDDLQRVLATHDAIAAGIAVRAEKPKPSQAIVNVDYSVVAKQDANKELVKSSGASASTSINTSNQPPLQQLLLPAPPAESSGSATAPVRFDTTMDLLSGEDYNAPAPENSLALVPVNGPLAASTSTSTPSQNLALADSFPQSKTSNNNNNYIRANSINSLGSNPTFMASRAYFPPQHPPQPRQKSQPVVYHDGGTSNWVTFNDQASQLKLASSASNGQLAQGVNPQQQTLHYGRDDQGDALPPPPWEAQPSGHPGGMQLQPMPNILPGGMQSQPIQVGPIAPTGQLALLQPQPMQNAQLVGIYSTVYSQQMIGTQLVGVHQQPMYVYPQQQETQIYNQIVPVYATYANPNELSRRMKSLSMKHNASYGPMKPTPSSSTSTKQSDEPAKPRDNLFGDLLTFAKSKQNKPPAGTLKSL</sequence>
<feature type="region of interest" description="Disordered" evidence="6">
    <location>
        <begin position="309"/>
        <end position="338"/>
    </location>
</feature>
<dbReference type="Pfam" id="PF00790">
    <property type="entry name" value="VHS"/>
    <property type="match status" value="1"/>
</dbReference>
<dbReference type="GO" id="GO:0043130">
    <property type="term" value="F:ubiquitin binding"/>
    <property type="evidence" value="ECO:0007669"/>
    <property type="project" value="InterPro"/>
</dbReference>
<dbReference type="InterPro" id="IPR044836">
    <property type="entry name" value="TOL_plant"/>
</dbReference>
<comment type="subcellular location">
    <subcellularLocation>
        <location evidence="1">Membrane</location>
        <topology evidence="1">Peripheral membrane protein</topology>
    </subcellularLocation>
</comment>
<organism evidence="9 10">
    <name type="scientific">Ananas comosus</name>
    <name type="common">Pineapple</name>
    <name type="synonym">Ananas ananas</name>
    <dbReference type="NCBI Taxonomy" id="4615"/>
    <lineage>
        <taxon>Eukaryota</taxon>
        <taxon>Viridiplantae</taxon>
        <taxon>Streptophyta</taxon>
        <taxon>Embryophyta</taxon>
        <taxon>Tracheophyta</taxon>
        <taxon>Spermatophyta</taxon>
        <taxon>Magnoliopsida</taxon>
        <taxon>Liliopsida</taxon>
        <taxon>Poales</taxon>
        <taxon>Bromeliaceae</taxon>
        <taxon>Bromelioideae</taxon>
        <taxon>Ananas</taxon>
    </lineage>
</organism>
<evidence type="ECO:0000313" key="10">
    <source>
        <dbReference type="Proteomes" id="UP000092600"/>
    </source>
</evidence>
<feature type="compositionally biased region" description="Basic and acidic residues" evidence="6">
    <location>
        <begin position="635"/>
        <end position="646"/>
    </location>
</feature>
<dbReference type="FunFam" id="1.25.40.90:FF:000028">
    <property type="entry name" value="TOM1-like protein 2"/>
    <property type="match status" value="1"/>
</dbReference>
<comment type="similarity">
    <text evidence="2">Belongs to the TOM1 family.</text>
</comment>
<evidence type="ECO:0000256" key="3">
    <source>
        <dbReference type="ARBA" id="ARBA00022448"/>
    </source>
</evidence>
<dbReference type="GO" id="GO:0005737">
    <property type="term" value="C:cytoplasm"/>
    <property type="evidence" value="ECO:0007669"/>
    <property type="project" value="UniProtKB-ARBA"/>
</dbReference>
<keyword evidence="4" id="KW-0653">Protein transport</keyword>
<dbReference type="STRING" id="4615.A0A199VMV2"/>
<dbReference type="GO" id="GO:0016020">
    <property type="term" value="C:membrane"/>
    <property type="evidence" value="ECO:0007669"/>
    <property type="project" value="UniProtKB-SubCell"/>
</dbReference>
<evidence type="ECO:0000259" key="8">
    <source>
        <dbReference type="PROSITE" id="PS50909"/>
    </source>
</evidence>
<accession>A0A199VMV2</accession>
<dbReference type="EMBL" id="LSRQ01001310">
    <property type="protein sequence ID" value="OAY78348.1"/>
    <property type="molecule type" value="Genomic_DNA"/>
</dbReference>
<evidence type="ECO:0000256" key="2">
    <source>
        <dbReference type="ARBA" id="ARBA00007708"/>
    </source>
</evidence>
<feature type="domain" description="VHS" evidence="7">
    <location>
        <begin position="9"/>
        <end position="139"/>
    </location>
</feature>
<proteinExistence type="inferred from homology"/>
<feature type="compositionally biased region" description="Polar residues" evidence="6">
    <location>
        <begin position="145"/>
        <end position="157"/>
    </location>
</feature>
<dbReference type="InterPro" id="IPR038425">
    <property type="entry name" value="GAT_sf"/>
</dbReference>
<dbReference type="SMART" id="SM00288">
    <property type="entry name" value="VHS"/>
    <property type="match status" value="1"/>
</dbReference>